<dbReference type="HAMAP" id="MF_00101">
    <property type="entry name" value="AcpS"/>
    <property type="match status" value="1"/>
</dbReference>
<proteinExistence type="inferred from homology"/>
<dbReference type="Proteomes" id="UP000243333">
    <property type="component" value="Unassembled WGS sequence"/>
</dbReference>
<dbReference type="STRING" id="1123285.SAMN05660235_02457"/>
<protein>
    <recommendedName>
        <fullName evidence="8">Holo-[acyl-carrier-protein] synthase</fullName>
        <shortName evidence="8">Holo-ACP synthase</shortName>
        <ecNumber evidence="8">2.7.8.7</ecNumber>
    </recommendedName>
    <alternativeName>
        <fullName evidence="8">4'-phosphopantetheinyl transferase AcpS</fullName>
    </alternativeName>
</protein>
<dbReference type="SUPFAM" id="SSF56214">
    <property type="entry name" value="4'-phosphopantetheinyl transferase"/>
    <property type="match status" value="1"/>
</dbReference>
<sequence length="127" mass="13730">MIIGIGIDIVEIERIAAAIESDAFVRRIFTPGEQAYCEERGRQRAASYGARFAGKEALLKALGTGLSGGRWQEIEILPDAKGQPQVRLMGSFAQAAAAQGVERIYISLTHARHYAAAQVVLWGGESK</sequence>
<name>A0A1G7N8H3_9FIRM</name>
<dbReference type="Pfam" id="PF01648">
    <property type="entry name" value="ACPS"/>
    <property type="match status" value="1"/>
</dbReference>
<dbReference type="GO" id="GO:0008897">
    <property type="term" value="F:holo-[acyl-carrier-protein] synthase activity"/>
    <property type="evidence" value="ECO:0007669"/>
    <property type="project" value="UniProtKB-UniRule"/>
</dbReference>
<dbReference type="Gene3D" id="3.90.470.20">
    <property type="entry name" value="4'-phosphopantetheinyl transferase domain"/>
    <property type="match status" value="1"/>
</dbReference>
<evidence type="ECO:0000256" key="4">
    <source>
        <dbReference type="ARBA" id="ARBA00022832"/>
    </source>
</evidence>
<keyword evidence="4 8" id="KW-0276">Fatty acid metabolism</keyword>
<evidence type="ECO:0000256" key="6">
    <source>
        <dbReference type="ARBA" id="ARBA00023098"/>
    </source>
</evidence>
<dbReference type="InterPro" id="IPR002582">
    <property type="entry name" value="ACPS"/>
</dbReference>
<dbReference type="NCBIfam" id="TIGR00556">
    <property type="entry name" value="pantethn_trn"/>
    <property type="match status" value="1"/>
</dbReference>
<keyword evidence="5 8" id="KW-0460">Magnesium</keyword>
<dbReference type="InterPro" id="IPR004568">
    <property type="entry name" value="Ppantetheine-prot_Trfase_dom"/>
</dbReference>
<dbReference type="RefSeq" id="WP_093691282.1">
    <property type="nucleotide sequence ID" value="NZ_FNBU01000022.1"/>
</dbReference>
<dbReference type="EC" id="2.7.8.7" evidence="8"/>
<organism evidence="10 11">
    <name type="scientific">Sporolituus thermophilus DSM 23256</name>
    <dbReference type="NCBI Taxonomy" id="1123285"/>
    <lineage>
        <taxon>Bacteria</taxon>
        <taxon>Bacillati</taxon>
        <taxon>Bacillota</taxon>
        <taxon>Negativicutes</taxon>
        <taxon>Selenomonadales</taxon>
        <taxon>Sporomusaceae</taxon>
        <taxon>Sporolituus</taxon>
    </lineage>
</organism>
<dbReference type="InterPro" id="IPR037143">
    <property type="entry name" value="4-PPantetheinyl_Trfase_dom_sf"/>
</dbReference>
<evidence type="ECO:0000256" key="1">
    <source>
        <dbReference type="ARBA" id="ARBA00022516"/>
    </source>
</evidence>
<dbReference type="EMBL" id="FNBU01000022">
    <property type="protein sequence ID" value="SDF70241.1"/>
    <property type="molecule type" value="Genomic_DNA"/>
</dbReference>
<dbReference type="AlphaFoldDB" id="A0A1G7N8H3"/>
<comment type="cofactor">
    <cofactor evidence="8">
        <name>Mg(2+)</name>
        <dbReference type="ChEBI" id="CHEBI:18420"/>
    </cofactor>
</comment>
<feature type="domain" description="4'-phosphopantetheinyl transferase" evidence="9">
    <location>
        <begin position="4"/>
        <end position="102"/>
    </location>
</feature>
<dbReference type="NCBIfam" id="NF000832">
    <property type="entry name" value="PRK00070.3-2"/>
    <property type="match status" value="1"/>
</dbReference>
<evidence type="ECO:0000313" key="11">
    <source>
        <dbReference type="Proteomes" id="UP000243333"/>
    </source>
</evidence>
<comment type="function">
    <text evidence="8">Transfers the 4'-phosphopantetheine moiety from coenzyme A to a Ser of acyl-carrier-protein.</text>
</comment>
<evidence type="ECO:0000256" key="2">
    <source>
        <dbReference type="ARBA" id="ARBA00022679"/>
    </source>
</evidence>
<dbReference type="OrthoDB" id="517356at2"/>
<reference evidence="11" key="1">
    <citation type="submission" date="2016-10" db="EMBL/GenBank/DDBJ databases">
        <authorList>
            <person name="Varghese N."/>
            <person name="Submissions S."/>
        </authorList>
    </citation>
    <scope>NUCLEOTIDE SEQUENCE [LARGE SCALE GENOMIC DNA]</scope>
    <source>
        <strain evidence="11">DSM 23256</strain>
    </source>
</reference>
<dbReference type="GO" id="GO:0000287">
    <property type="term" value="F:magnesium ion binding"/>
    <property type="evidence" value="ECO:0007669"/>
    <property type="project" value="UniProtKB-UniRule"/>
</dbReference>
<keyword evidence="2 8" id="KW-0808">Transferase</keyword>
<dbReference type="GO" id="GO:0006633">
    <property type="term" value="P:fatty acid biosynthetic process"/>
    <property type="evidence" value="ECO:0007669"/>
    <property type="project" value="UniProtKB-UniRule"/>
</dbReference>
<gene>
    <name evidence="8" type="primary">acpS</name>
    <name evidence="10" type="ORF">SAMN05660235_02457</name>
</gene>
<comment type="subcellular location">
    <subcellularLocation>
        <location evidence="8">Cytoplasm</location>
    </subcellularLocation>
</comment>
<keyword evidence="3 8" id="KW-0479">Metal-binding</keyword>
<evidence type="ECO:0000256" key="3">
    <source>
        <dbReference type="ARBA" id="ARBA00022723"/>
    </source>
</evidence>
<keyword evidence="8" id="KW-0963">Cytoplasm</keyword>
<keyword evidence="1 8" id="KW-0444">Lipid biosynthesis</keyword>
<feature type="binding site" evidence="8">
    <location>
        <position position="56"/>
    </location>
    <ligand>
        <name>Mg(2+)</name>
        <dbReference type="ChEBI" id="CHEBI:18420"/>
    </ligand>
</feature>
<accession>A0A1G7N8H3</accession>
<evidence type="ECO:0000313" key="10">
    <source>
        <dbReference type="EMBL" id="SDF70241.1"/>
    </source>
</evidence>
<keyword evidence="11" id="KW-1185">Reference proteome</keyword>
<feature type="binding site" evidence="8">
    <location>
        <position position="8"/>
    </location>
    <ligand>
        <name>Mg(2+)</name>
        <dbReference type="ChEBI" id="CHEBI:18420"/>
    </ligand>
</feature>
<dbReference type="NCBIfam" id="TIGR00516">
    <property type="entry name" value="acpS"/>
    <property type="match status" value="1"/>
</dbReference>
<keyword evidence="7 8" id="KW-0275">Fatty acid biosynthesis</keyword>
<evidence type="ECO:0000259" key="9">
    <source>
        <dbReference type="Pfam" id="PF01648"/>
    </source>
</evidence>
<dbReference type="GO" id="GO:0005737">
    <property type="term" value="C:cytoplasm"/>
    <property type="evidence" value="ECO:0007669"/>
    <property type="project" value="UniProtKB-SubCell"/>
</dbReference>
<comment type="catalytic activity">
    <reaction evidence="8">
        <text>apo-[ACP] + CoA = holo-[ACP] + adenosine 3',5'-bisphosphate + H(+)</text>
        <dbReference type="Rhea" id="RHEA:12068"/>
        <dbReference type="Rhea" id="RHEA-COMP:9685"/>
        <dbReference type="Rhea" id="RHEA-COMP:9690"/>
        <dbReference type="ChEBI" id="CHEBI:15378"/>
        <dbReference type="ChEBI" id="CHEBI:29999"/>
        <dbReference type="ChEBI" id="CHEBI:57287"/>
        <dbReference type="ChEBI" id="CHEBI:58343"/>
        <dbReference type="ChEBI" id="CHEBI:64479"/>
        <dbReference type="EC" id="2.7.8.7"/>
    </reaction>
</comment>
<comment type="similarity">
    <text evidence="8">Belongs to the P-Pant transferase superfamily. AcpS family.</text>
</comment>
<evidence type="ECO:0000256" key="7">
    <source>
        <dbReference type="ARBA" id="ARBA00023160"/>
    </source>
</evidence>
<dbReference type="InterPro" id="IPR008278">
    <property type="entry name" value="4-PPantetheinyl_Trfase_dom"/>
</dbReference>
<evidence type="ECO:0000256" key="5">
    <source>
        <dbReference type="ARBA" id="ARBA00022842"/>
    </source>
</evidence>
<evidence type="ECO:0000256" key="8">
    <source>
        <dbReference type="HAMAP-Rule" id="MF_00101"/>
    </source>
</evidence>
<keyword evidence="6 8" id="KW-0443">Lipid metabolism</keyword>